<sequence length="212" mass="24655">MEPFIRAEQFHYIENQTATLVNSRSSTNDKAVRSAMIAITQEKVIDAFHTLTEDQKQMISQIDQIKDEGDALFFLSRLKQYIIPFTKLTEQQIKNMFPKVKKLQVPDLQAIPWHTLTYLGWTDHGSKRKYIITYLDQEWTALQGEFTPSHHPGICSICHETEEVGLFTVSKHDKSTGETISRGNYICQDSERCNYNLKDKTSFLQFIDRLQM</sequence>
<organism evidence="3 4">
    <name type="scientific">Halobacillus salinus</name>
    <dbReference type="NCBI Taxonomy" id="192814"/>
    <lineage>
        <taxon>Bacteria</taxon>
        <taxon>Bacillati</taxon>
        <taxon>Bacillota</taxon>
        <taxon>Bacilli</taxon>
        <taxon>Bacillales</taxon>
        <taxon>Bacillaceae</taxon>
        <taxon>Halobacillus</taxon>
    </lineage>
</organism>
<dbReference type="STRING" id="192814.GCA_900166575_01463"/>
<evidence type="ECO:0000313" key="4">
    <source>
        <dbReference type="Proteomes" id="UP000297982"/>
    </source>
</evidence>
<gene>
    <name evidence="3" type="ORF">E4663_05310</name>
</gene>
<keyword evidence="3" id="KW-0251">Elongation factor</keyword>
<proteinExistence type="predicted"/>
<comment type="caution">
    <text evidence="3">The sequence shown here is derived from an EMBL/GenBank/DDBJ whole genome shotgun (WGS) entry which is preliminary data.</text>
</comment>
<accession>A0A4Z0H3F4</accession>
<evidence type="ECO:0000313" key="3">
    <source>
        <dbReference type="EMBL" id="TGB04414.1"/>
    </source>
</evidence>
<name>A0A4Z0H3F4_9BACI</name>
<evidence type="ECO:0000259" key="1">
    <source>
        <dbReference type="Pfam" id="PF07299"/>
    </source>
</evidence>
<keyword evidence="4" id="KW-1185">Reference proteome</keyword>
<feature type="domain" description="Elongation factor G-binding protein N-terminal" evidence="1">
    <location>
        <begin position="4"/>
        <end position="85"/>
    </location>
</feature>
<dbReference type="GO" id="GO:0003746">
    <property type="term" value="F:translation elongation factor activity"/>
    <property type="evidence" value="ECO:0007669"/>
    <property type="project" value="UniProtKB-KW"/>
</dbReference>
<dbReference type="InterPro" id="IPR032330">
    <property type="entry name" value="EF-G-binding_C"/>
</dbReference>
<evidence type="ECO:0000259" key="2">
    <source>
        <dbReference type="Pfam" id="PF16571"/>
    </source>
</evidence>
<feature type="domain" description="Elongation factor G-binding protein C-terminal treble-clef zinc-finger" evidence="2">
    <location>
        <begin position="100"/>
        <end position="200"/>
    </location>
</feature>
<dbReference type="Pfam" id="PF16571">
    <property type="entry name" value="FBP_C"/>
    <property type="match status" value="1"/>
</dbReference>
<dbReference type="Gene3D" id="1.20.1280.250">
    <property type="match status" value="1"/>
</dbReference>
<dbReference type="InterPro" id="IPR010841">
    <property type="entry name" value="EF-G-binding_N"/>
</dbReference>
<dbReference type="Pfam" id="PF07299">
    <property type="entry name" value="EF-G-binding_N"/>
    <property type="match status" value="1"/>
</dbReference>
<protein>
    <submittedName>
        <fullName evidence="3">Elongation factor G-binding protein</fullName>
    </submittedName>
</protein>
<dbReference type="CDD" id="cd16342">
    <property type="entry name" value="FusC_FusB"/>
    <property type="match status" value="1"/>
</dbReference>
<dbReference type="EMBL" id="SRJC01000001">
    <property type="protein sequence ID" value="TGB04414.1"/>
    <property type="molecule type" value="Genomic_DNA"/>
</dbReference>
<dbReference type="AlphaFoldDB" id="A0A4Z0H3F4"/>
<reference evidence="3 4" key="1">
    <citation type="journal article" date="2003" name="Int. J. Syst. Evol. Microbiol.">
        <title>Halobacillus salinus sp. nov., isolated from a salt lake on the coast of the East Sea in Korea.</title>
        <authorList>
            <person name="Yoon J.H."/>
            <person name="Kang K.H."/>
            <person name="Park Y.H."/>
        </authorList>
    </citation>
    <scope>NUCLEOTIDE SEQUENCE [LARGE SCALE GENOMIC DNA]</scope>
    <source>
        <strain evidence="3 4">HSL-3</strain>
    </source>
</reference>
<keyword evidence="3" id="KW-0648">Protein biosynthesis</keyword>
<dbReference type="RefSeq" id="WP_135326876.1">
    <property type="nucleotide sequence ID" value="NZ_SRJC01000001.1"/>
</dbReference>
<dbReference type="InterPro" id="IPR038344">
    <property type="entry name" value="EF-G_N_sf"/>
</dbReference>
<dbReference type="Proteomes" id="UP000297982">
    <property type="component" value="Unassembled WGS sequence"/>
</dbReference>